<reference evidence="2 3" key="1">
    <citation type="submission" date="2019-08" db="EMBL/GenBank/DDBJ databases">
        <title>Archaea genome.</title>
        <authorList>
            <person name="Kajale S."/>
            <person name="Shouche Y."/>
            <person name="Deshpande N."/>
            <person name="Sharma A."/>
        </authorList>
    </citation>
    <scope>NUCLEOTIDE SEQUENCE [LARGE SCALE GENOMIC DNA]</scope>
    <source>
        <strain evidence="2 3">ESP3B_9</strain>
    </source>
</reference>
<proteinExistence type="predicted"/>
<feature type="region of interest" description="Disordered" evidence="1">
    <location>
        <begin position="62"/>
        <end position="92"/>
    </location>
</feature>
<dbReference type="RefSeq" id="WP_149080954.1">
    <property type="nucleotide sequence ID" value="NZ_VTAW01000008.1"/>
</dbReference>
<dbReference type="EMBL" id="VTAW01000008">
    <property type="protein sequence ID" value="TYT62403.1"/>
    <property type="molecule type" value="Genomic_DNA"/>
</dbReference>
<dbReference type="InterPro" id="IPR055521">
    <property type="entry name" value="DUF7095"/>
</dbReference>
<evidence type="ECO:0000313" key="3">
    <source>
        <dbReference type="Proteomes" id="UP000324104"/>
    </source>
</evidence>
<feature type="compositionally biased region" description="Basic and acidic residues" evidence="1">
    <location>
        <begin position="78"/>
        <end position="92"/>
    </location>
</feature>
<sequence>MSDLGRAEAVDRLEEIVDAVENERMPVPVREVWAFGDVALGLDPVDRLDVYLTKDILVRDDSATTGSGDVGDGIDSSRTNEDPDAAFRDSHGVEGVGKSVRADWATAYPEYLRANANGHAAPEKCLAAHLLETDEPVHLEVCNASFEDNVTQRLRGAKLREDYTQLLDPRGVCLWVDGTRSDEAFRKLRESELALPTLSDALEMLGMDGEEATEAAQQLHTWRADQEGTTVRGDVV</sequence>
<dbReference type="Pfam" id="PF23378">
    <property type="entry name" value="DUF7095"/>
    <property type="match status" value="1"/>
</dbReference>
<comment type="caution">
    <text evidence="2">The sequence shown here is derived from an EMBL/GenBank/DDBJ whole genome shotgun (WGS) entry which is preliminary data.</text>
</comment>
<name>A0A5D5AN26_9EURY</name>
<dbReference type="Proteomes" id="UP000324104">
    <property type="component" value="Unassembled WGS sequence"/>
</dbReference>
<organism evidence="2 3">
    <name type="scientific">Natrialba swarupiae</name>
    <dbReference type="NCBI Taxonomy" id="2448032"/>
    <lineage>
        <taxon>Archaea</taxon>
        <taxon>Methanobacteriati</taxon>
        <taxon>Methanobacteriota</taxon>
        <taxon>Stenosarchaea group</taxon>
        <taxon>Halobacteria</taxon>
        <taxon>Halobacteriales</taxon>
        <taxon>Natrialbaceae</taxon>
        <taxon>Natrialba</taxon>
    </lineage>
</organism>
<keyword evidence="3" id="KW-1185">Reference proteome</keyword>
<accession>A0A5D5AN26</accession>
<dbReference type="AlphaFoldDB" id="A0A5D5AN26"/>
<evidence type="ECO:0000313" key="2">
    <source>
        <dbReference type="EMBL" id="TYT62403.1"/>
    </source>
</evidence>
<evidence type="ECO:0000256" key="1">
    <source>
        <dbReference type="SAM" id="MobiDB-lite"/>
    </source>
</evidence>
<protein>
    <submittedName>
        <fullName evidence="2">Uncharacterized protein</fullName>
    </submittedName>
</protein>
<gene>
    <name evidence="2" type="ORF">FYC77_07825</name>
</gene>